<dbReference type="RefSeq" id="WP_238248259.1">
    <property type="nucleotide sequence ID" value="NZ_BPQX01000016.1"/>
</dbReference>
<keyword evidence="1" id="KW-0812">Transmembrane</keyword>
<feature type="transmembrane region" description="Helical" evidence="1">
    <location>
        <begin position="58"/>
        <end position="82"/>
    </location>
</feature>
<comment type="caution">
    <text evidence="2">The sequence shown here is derived from an EMBL/GenBank/DDBJ whole genome shotgun (WGS) entry which is preliminary data.</text>
</comment>
<dbReference type="Proteomes" id="UP001236369">
    <property type="component" value="Unassembled WGS sequence"/>
</dbReference>
<proteinExistence type="predicted"/>
<gene>
    <name evidence="2" type="ORF">QO016_002393</name>
</gene>
<sequence length="156" mass="17035">MTGFRGPIVTGRIARPRRRLVSGVALGLWLTGVVWLLSHEVFVPQGEFGPSPRSADAWILMLHAAFGFAALWLLGLLWGTHVTAGWAQGRRRGTGGAVFGLASLLVLTAYGLYYCGDETIRPWIATVHWGFGLAAPGAFLLHRSVGRLRAARRRIF</sequence>
<name>A0ABU0HKQ9_9HYPH</name>
<reference evidence="2 3" key="1">
    <citation type="submission" date="2023-07" db="EMBL/GenBank/DDBJ databases">
        <title>Genomic Encyclopedia of Type Strains, Phase IV (KMG-IV): sequencing the most valuable type-strain genomes for metagenomic binning, comparative biology and taxonomic classification.</title>
        <authorList>
            <person name="Goeker M."/>
        </authorList>
    </citation>
    <scope>NUCLEOTIDE SEQUENCE [LARGE SCALE GENOMIC DNA]</scope>
    <source>
        <strain evidence="2 3">DSM 19562</strain>
    </source>
</reference>
<feature type="transmembrane region" description="Helical" evidence="1">
    <location>
        <begin position="20"/>
        <end position="38"/>
    </location>
</feature>
<keyword evidence="3" id="KW-1185">Reference proteome</keyword>
<keyword evidence="1" id="KW-1133">Transmembrane helix</keyword>
<accession>A0ABU0HKQ9</accession>
<evidence type="ECO:0000256" key="1">
    <source>
        <dbReference type="SAM" id="Phobius"/>
    </source>
</evidence>
<feature type="transmembrane region" description="Helical" evidence="1">
    <location>
        <begin position="94"/>
        <end position="114"/>
    </location>
</feature>
<evidence type="ECO:0000313" key="2">
    <source>
        <dbReference type="EMBL" id="MDQ0442896.1"/>
    </source>
</evidence>
<evidence type="ECO:0008006" key="4">
    <source>
        <dbReference type="Google" id="ProtNLM"/>
    </source>
</evidence>
<organism evidence="2 3">
    <name type="scientific">Methylobacterium persicinum</name>
    <dbReference type="NCBI Taxonomy" id="374426"/>
    <lineage>
        <taxon>Bacteria</taxon>
        <taxon>Pseudomonadati</taxon>
        <taxon>Pseudomonadota</taxon>
        <taxon>Alphaproteobacteria</taxon>
        <taxon>Hyphomicrobiales</taxon>
        <taxon>Methylobacteriaceae</taxon>
        <taxon>Methylobacterium</taxon>
    </lineage>
</organism>
<dbReference type="EMBL" id="JAUSVV010000004">
    <property type="protein sequence ID" value="MDQ0442896.1"/>
    <property type="molecule type" value="Genomic_DNA"/>
</dbReference>
<keyword evidence="1" id="KW-0472">Membrane</keyword>
<evidence type="ECO:0000313" key="3">
    <source>
        <dbReference type="Proteomes" id="UP001236369"/>
    </source>
</evidence>
<protein>
    <recommendedName>
        <fullName evidence="4">DUF4405 domain-containing protein</fullName>
    </recommendedName>
</protein>
<feature type="transmembrane region" description="Helical" evidence="1">
    <location>
        <begin position="120"/>
        <end position="141"/>
    </location>
</feature>